<dbReference type="Pfam" id="PF04244">
    <property type="entry name" value="DPRP"/>
    <property type="match status" value="1"/>
</dbReference>
<dbReference type="Gene3D" id="1.25.40.80">
    <property type="match status" value="1"/>
</dbReference>
<organism evidence="1 2">
    <name type="scientific">Pedobacter aquae</name>
    <dbReference type="NCBI Taxonomy" id="2605747"/>
    <lineage>
        <taxon>Bacteria</taxon>
        <taxon>Pseudomonadati</taxon>
        <taxon>Bacteroidota</taxon>
        <taxon>Sphingobacteriia</taxon>
        <taxon>Sphingobacteriales</taxon>
        <taxon>Sphingobacteriaceae</taxon>
        <taxon>Pedobacter</taxon>
    </lineage>
</organism>
<evidence type="ECO:0000313" key="1">
    <source>
        <dbReference type="EMBL" id="QEK52124.1"/>
    </source>
</evidence>
<proteinExistence type="predicted"/>
<dbReference type="InterPro" id="IPR014729">
    <property type="entry name" value="Rossmann-like_a/b/a_fold"/>
</dbReference>
<reference evidence="1 2" key="1">
    <citation type="submission" date="2019-08" db="EMBL/GenBank/DDBJ databases">
        <title>Pedobacter sp. nov., isolated from Han river, South Korea.</title>
        <authorList>
            <person name="Lee D.-H."/>
            <person name="Kim Y.-S."/>
            <person name="Hwang E.-M."/>
            <person name="Le Tran T.C."/>
            <person name="Cha C.-J."/>
        </authorList>
    </citation>
    <scope>NUCLEOTIDE SEQUENCE [LARGE SCALE GENOMIC DNA]</scope>
    <source>
        <strain evidence="1 2">CJ43</strain>
    </source>
</reference>
<dbReference type="Gene3D" id="1.10.10.1710">
    <property type="entry name" value="Deoxyribodipyrimidine photolyase-related"/>
    <property type="match status" value="1"/>
</dbReference>
<dbReference type="KEGG" id="pej:FYC62_11085"/>
<gene>
    <name evidence="1" type="ORF">FYC62_11085</name>
</gene>
<sequence>MSKTLRLILGDQLNLQHPWFADKQKDVTYVMMEIMPEQLYVKHHIQKIIGFFLNMRHFALSLKQQGHHVIYFYLDSTENQQDFKENLLWLKQKLNIKKLEYQLPDELRLDETLKEIQKDFKESKVYDTHHFLTSRNEVRDFFRGKKQYLMENFYRYMRKKHQILVDSQLNPIGGQWNFDAENRKKYDGKTSLKEPLLFKRDVTELVAVLDKMEVPYMGEINKKEFDYPVGRQEAFALLDYFCEELLPAFGTYEDAMLKEHVTLFHSRLSFVLNLKIISPSEVVQQVIKYWELHQHSITIAQVEGFTRQVIGWREYMRGIYWVEMPAFKEKNFFNYSGTLPQWFWDGKVKMNCLKHCISNSLENAYAHHIQRLMVIGNFTLLAGIHPTEVDYWFLGTYADAVEWVQITNTRGMSQFADGGIVGSKPYVSSANYIDKMSNYCKSCFYDKGKRHGSKACPFNSLYWNFYMEHEEKLKNNQRVAMMYKLLEKIEPEEKEKITEQAKKYLESLNSL</sequence>
<name>A0A5C0VMA9_9SPHI</name>
<dbReference type="InterPro" id="IPR007357">
    <property type="entry name" value="PhrB-like"/>
</dbReference>
<dbReference type="Gene3D" id="1.10.579.10">
    <property type="entry name" value="DNA Cyclobutane Dipyrimidine Photolyase, subunit A, domain 3"/>
    <property type="match status" value="1"/>
</dbReference>
<dbReference type="InterPro" id="IPR052551">
    <property type="entry name" value="UV-DNA_repair_photolyase"/>
</dbReference>
<protein>
    <submittedName>
        <fullName evidence="1">Cryptochrome/photolyase family protein</fullName>
    </submittedName>
</protein>
<dbReference type="PANTHER" id="PTHR38657">
    <property type="entry name" value="SLR1343 PROTEIN"/>
    <property type="match status" value="1"/>
</dbReference>
<dbReference type="Proteomes" id="UP000323653">
    <property type="component" value="Chromosome"/>
</dbReference>
<keyword evidence="2" id="KW-1185">Reference proteome</keyword>
<dbReference type="EMBL" id="CP043329">
    <property type="protein sequence ID" value="QEK52124.1"/>
    <property type="molecule type" value="Genomic_DNA"/>
</dbReference>
<dbReference type="InterPro" id="IPR036134">
    <property type="entry name" value="Crypto/Photolyase_FAD-like_sf"/>
</dbReference>
<dbReference type="SUPFAM" id="SSF48173">
    <property type="entry name" value="Cryptochrome/photolyase FAD-binding domain"/>
    <property type="match status" value="1"/>
</dbReference>
<dbReference type="AlphaFoldDB" id="A0A5C0VMA9"/>
<evidence type="ECO:0000313" key="2">
    <source>
        <dbReference type="Proteomes" id="UP000323653"/>
    </source>
</evidence>
<dbReference type="PANTHER" id="PTHR38657:SF1">
    <property type="entry name" value="SLR1343 PROTEIN"/>
    <property type="match status" value="1"/>
</dbReference>
<keyword evidence="1" id="KW-0456">Lyase</keyword>
<dbReference type="Gene3D" id="3.40.50.620">
    <property type="entry name" value="HUPs"/>
    <property type="match status" value="1"/>
</dbReference>
<dbReference type="GO" id="GO:0016829">
    <property type="term" value="F:lyase activity"/>
    <property type="evidence" value="ECO:0007669"/>
    <property type="project" value="UniProtKB-KW"/>
</dbReference>
<dbReference type="RefSeq" id="WP_149074964.1">
    <property type="nucleotide sequence ID" value="NZ_CP043329.1"/>
</dbReference>
<accession>A0A5C0VMA9</accession>